<feature type="non-terminal residue" evidence="1">
    <location>
        <position position="140"/>
    </location>
</feature>
<protein>
    <submittedName>
        <fullName evidence="1">Uncharacterized protein</fullName>
    </submittedName>
</protein>
<dbReference type="GeneID" id="94433682"/>
<dbReference type="AlphaFoldDB" id="A0A2C6JYC4"/>
<dbReference type="VEuPathDB" id="ToxoDB:CSUI_010367"/>
<organism evidence="1 2">
    <name type="scientific">Cystoisospora suis</name>
    <dbReference type="NCBI Taxonomy" id="483139"/>
    <lineage>
        <taxon>Eukaryota</taxon>
        <taxon>Sar</taxon>
        <taxon>Alveolata</taxon>
        <taxon>Apicomplexa</taxon>
        <taxon>Conoidasida</taxon>
        <taxon>Coccidia</taxon>
        <taxon>Eucoccidiorida</taxon>
        <taxon>Eimeriorina</taxon>
        <taxon>Sarcocystidae</taxon>
        <taxon>Cystoisospora</taxon>
    </lineage>
</organism>
<gene>
    <name evidence="1" type="ORF">CSUI_010367</name>
</gene>
<dbReference type="Proteomes" id="UP000221165">
    <property type="component" value="Unassembled WGS sequence"/>
</dbReference>
<dbReference type="OrthoDB" id="346160at2759"/>
<dbReference type="EMBL" id="MIGC01007244">
    <property type="protein sequence ID" value="PHJ15820.1"/>
    <property type="molecule type" value="Genomic_DNA"/>
</dbReference>
<sequence>MASALFMPAVEEVSEAGGSALLHSHGGGSMLMMNKNGLKKGEIRSCCARQGLDADTTYHDAEDLKGHSPLDNLRCLERLLDVTYSSICCSFNAGLIPNLVRVPRIFSEDCVNNTKVGGAGEQPMKCYQQSTTRVGKNSDE</sequence>
<evidence type="ECO:0000313" key="2">
    <source>
        <dbReference type="Proteomes" id="UP000221165"/>
    </source>
</evidence>
<evidence type="ECO:0000313" key="1">
    <source>
        <dbReference type="EMBL" id="PHJ15820.1"/>
    </source>
</evidence>
<comment type="caution">
    <text evidence="1">The sequence shown here is derived from an EMBL/GenBank/DDBJ whole genome shotgun (WGS) entry which is preliminary data.</text>
</comment>
<name>A0A2C6JYC4_9APIC</name>
<proteinExistence type="predicted"/>
<reference evidence="1 2" key="1">
    <citation type="journal article" date="2017" name="Int. J. Parasitol.">
        <title>The genome of the protozoan parasite Cystoisospora suis and a reverse vaccinology approach to identify vaccine candidates.</title>
        <authorList>
            <person name="Palmieri N."/>
            <person name="Shrestha A."/>
            <person name="Ruttkowski B."/>
            <person name="Beck T."/>
            <person name="Vogl C."/>
            <person name="Tomley F."/>
            <person name="Blake D.P."/>
            <person name="Joachim A."/>
        </authorList>
    </citation>
    <scope>NUCLEOTIDE SEQUENCE [LARGE SCALE GENOMIC DNA]</scope>
    <source>
        <strain evidence="1 2">Wien I</strain>
    </source>
</reference>
<keyword evidence="2" id="KW-1185">Reference proteome</keyword>
<dbReference type="RefSeq" id="XP_067917552.1">
    <property type="nucleotide sequence ID" value="XM_068070471.1"/>
</dbReference>
<accession>A0A2C6JYC4</accession>